<dbReference type="InterPro" id="IPR051219">
    <property type="entry name" value="Heterochromatin_chromo-domain"/>
</dbReference>
<dbReference type="SMART" id="SM00300">
    <property type="entry name" value="ChSh"/>
    <property type="match status" value="1"/>
</dbReference>
<dbReference type="EMBL" id="KZ819290">
    <property type="protein sequence ID" value="PWN98743.1"/>
    <property type="molecule type" value="Genomic_DNA"/>
</dbReference>
<accession>A0A316ZEQ6</accession>
<dbReference type="InterPro" id="IPR016197">
    <property type="entry name" value="Chromo-like_dom_sf"/>
</dbReference>
<evidence type="ECO:0000256" key="3">
    <source>
        <dbReference type="SAM" id="MobiDB-lite"/>
    </source>
</evidence>
<feature type="compositionally biased region" description="Basic and acidic residues" evidence="3">
    <location>
        <begin position="197"/>
        <end position="216"/>
    </location>
</feature>
<dbReference type="Pfam" id="PF01393">
    <property type="entry name" value="Chromo_shadow"/>
    <property type="match status" value="1"/>
</dbReference>
<dbReference type="PROSITE" id="PS00598">
    <property type="entry name" value="CHROMO_1"/>
    <property type="match status" value="1"/>
</dbReference>
<name>A0A316ZEQ6_9BASI</name>
<dbReference type="InterPro" id="IPR023779">
    <property type="entry name" value="Chromodomain_CS"/>
</dbReference>
<dbReference type="SUPFAM" id="SSF54160">
    <property type="entry name" value="Chromo domain-like"/>
    <property type="match status" value="2"/>
</dbReference>
<dbReference type="GO" id="GO:0000792">
    <property type="term" value="C:heterochromatin"/>
    <property type="evidence" value="ECO:0007669"/>
    <property type="project" value="UniProtKB-ARBA"/>
</dbReference>
<dbReference type="AlphaFoldDB" id="A0A316ZEQ6"/>
<dbReference type="Proteomes" id="UP000245946">
    <property type="component" value="Unassembled WGS sequence"/>
</dbReference>
<keyword evidence="2" id="KW-0539">Nucleus</keyword>
<dbReference type="STRING" id="58919.A0A316ZEQ6"/>
<dbReference type="RefSeq" id="XP_025599022.1">
    <property type="nucleotide sequence ID" value="XM_025744054.1"/>
</dbReference>
<organism evidence="5 6">
    <name type="scientific">Tilletiopsis washingtonensis</name>
    <dbReference type="NCBI Taxonomy" id="58919"/>
    <lineage>
        <taxon>Eukaryota</taxon>
        <taxon>Fungi</taxon>
        <taxon>Dikarya</taxon>
        <taxon>Basidiomycota</taxon>
        <taxon>Ustilaginomycotina</taxon>
        <taxon>Exobasidiomycetes</taxon>
        <taxon>Entylomatales</taxon>
        <taxon>Entylomatales incertae sedis</taxon>
        <taxon>Tilletiopsis</taxon>
    </lineage>
</organism>
<dbReference type="GeneID" id="37271598"/>
<evidence type="ECO:0000313" key="5">
    <source>
        <dbReference type="EMBL" id="PWN98743.1"/>
    </source>
</evidence>
<keyword evidence="6" id="KW-1185">Reference proteome</keyword>
<dbReference type="PANTHER" id="PTHR22812">
    <property type="entry name" value="CHROMOBOX PROTEIN"/>
    <property type="match status" value="1"/>
</dbReference>
<feature type="region of interest" description="Disordered" evidence="3">
    <location>
        <begin position="1"/>
        <end position="82"/>
    </location>
</feature>
<dbReference type="GO" id="GO:0006338">
    <property type="term" value="P:chromatin remodeling"/>
    <property type="evidence" value="ECO:0007669"/>
    <property type="project" value="UniProtKB-ARBA"/>
</dbReference>
<dbReference type="InterPro" id="IPR000953">
    <property type="entry name" value="Chromo/chromo_shadow_dom"/>
</dbReference>
<proteinExistence type="predicted"/>
<dbReference type="OrthoDB" id="433924at2759"/>
<sequence>MPRSSRSSDSPAAPRASVPGSSRASSAKGSAQPQAKAAPVALALSDDDEASDEAGASDGGESAEEPEYEIEKILGHRHHRDSSGLTYKIRWKGYEASDDTWEPESHVQSTASELTRKYWARVKKRADPRDAKVLKHVAGLRAAEKKRPRPHSKSPPPAAAEDDEEATSPRAAKKARGSDEAAPAESADEDDEDGEAEAEKRRAEAASRKKYDKLDNWENECNVETLERSEDGELSAYIRFKDGAELSYPASVAYKKCPQRTLKFYERHLHFRRAHNDS</sequence>
<evidence type="ECO:0000313" key="6">
    <source>
        <dbReference type="Proteomes" id="UP000245946"/>
    </source>
</evidence>
<comment type="subcellular location">
    <subcellularLocation>
        <location evidence="1">Nucleus</location>
    </subcellularLocation>
</comment>
<evidence type="ECO:0000259" key="4">
    <source>
        <dbReference type="PROSITE" id="PS50013"/>
    </source>
</evidence>
<dbReference type="InterPro" id="IPR023780">
    <property type="entry name" value="Chromo_domain"/>
</dbReference>
<feature type="domain" description="Chromo" evidence="4">
    <location>
        <begin position="68"/>
        <end position="130"/>
    </location>
</feature>
<feature type="region of interest" description="Disordered" evidence="3">
    <location>
        <begin position="121"/>
        <end position="218"/>
    </location>
</feature>
<dbReference type="Pfam" id="PF00385">
    <property type="entry name" value="Chromo"/>
    <property type="match status" value="1"/>
</dbReference>
<protein>
    <recommendedName>
        <fullName evidence="4">Chromo domain-containing protein</fullName>
    </recommendedName>
</protein>
<dbReference type="GO" id="GO:0005634">
    <property type="term" value="C:nucleus"/>
    <property type="evidence" value="ECO:0007669"/>
    <property type="project" value="UniProtKB-SubCell"/>
</dbReference>
<evidence type="ECO:0000256" key="1">
    <source>
        <dbReference type="ARBA" id="ARBA00004123"/>
    </source>
</evidence>
<dbReference type="PROSITE" id="PS50013">
    <property type="entry name" value="CHROMO_2"/>
    <property type="match status" value="1"/>
</dbReference>
<feature type="compositionally biased region" description="Acidic residues" evidence="3">
    <location>
        <begin position="186"/>
        <end position="196"/>
    </location>
</feature>
<gene>
    <name evidence="5" type="ORF">FA09DRAFT_338038</name>
</gene>
<feature type="compositionally biased region" description="Low complexity" evidence="3">
    <location>
        <begin position="1"/>
        <end position="31"/>
    </location>
</feature>
<dbReference type="CDD" id="cd00024">
    <property type="entry name" value="CD_CSD"/>
    <property type="match status" value="1"/>
</dbReference>
<dbReference type="SMART" id="SM00298">
    <property type="entry name" value="CHROMO"/>
    <property type="match status" value="1"/>
</dbReference>
<dbReference type="InterPro" id="IPR008251">
    <property type="entry name" value="Chromo_shadow_dom"/>
</dbReference>
<dbReference type="Gene3D" id="2.40.50.40">
    <property type="match status" value="2"/>
</dbReference>
<reference evidence="5 6" key="1">
    <citation type="journal article" date="2018" name="Mol. Biol. Evol.">
        <title>Broad Genomic Sampling Reveals a Smut Pathogenic Ancestry of the Fungal Clade Ustilaginomycotina.</title>
        <authorList>
            <person name="Kijpornyongpan T."/>
            <person name="Mondo S.J."/>
            <person name="Barry K."/>
            <person name="Sandor L."/>
            <person name="Lee J."/>
            <person name="Lipzen A."/>
            <person name="Pangilinan J."/>
            <person name="LaButti K."/>
            <person name="Hainaut M."/>
            <person name="Henrissat B."/>
            <person name="Grigoriev I.V."/>
            <person name="Spatafora J.W."/>
            <person name="Aime M.C."/>
        </authorList>
    </citation>
    <scope>NUCLEOTIDE SEQUENCE [LARGE SCALE GENOMIC DNA]</scope>
    <source>
        <strain evidence="5 6">MCA 4186</strain>
    </source>
</reference>
<evidence type="ECO:0000256" key="2">
    <source>
        <dbReference type="ARBA" id="ARBA00023242"/>
    </source>
</evidence>